<proteinExistence type="predicted"/>
<organism evidence="2">
    <name type="scientific">Entomoneis paludosa</name>
    <dbReference type="NCBI Taxonomy" id="265537"/>
    <lineage>
        <taxon>Eukaryota</taxon>
        <taxon>Sar</taxon>
        <taxon>Stramenopiles</taxon>
        <taxon>Ochrophyta</taxon>
        <taxon>Bacillariophyta</taxon>
        <taxon>Bacillariophyceae</taxon>
        <taxon>Bacillariophycidae</taxon>
        <taxon>Entomoneidaceae</taxon>
        <taxon>Entomoneis</taxon>
    </lineage>
</organism>
<reference evidence="2" key="1">
    <citation type="submission" date="2021-01" db="EMBL/GenBank/DDBJ databases">
        <authorList>
            <person name="Corre E."/>
            <person name="Pelletier E."/>
            <person name="Niang G."/>
            <person name="Scheremetjew M."/>
            <person name="Finn R."/>
            <person name="Kale V."/>
            <person name="Holt S."/>
            <person name="Cochrane G."/>
            <person name="Meng A."/>
            <person name="Brown T."/>
            <person name="Cohen L."/>
        </authorList>
    </citation>
    <scope>NUCLEOTIDE SEQUENCE</scope>
    <source>
        <strain evidence="2">CCMP125</strain>
    </source>
</reference>
<dbReference type="AlphaFoldDB" id="A0A7S3DRV7"/>
<evidence type="ECO:0000256" key="1">
    <source>
        <dbReference type="SAM" id="MobiDB-lite"/>
    </source>
</evidence>
<feature type="region of interest" description="Disordered" evidence="1">
    <location>
        <begin position="1"/>
        <end position="34"/>
    </location>
</feature>
<sequence>MTPSPTPPTTTTSSHKTQERPAAAVDPQRQQNQKQAWKDYLEQLHLCESGSDILYPLLMRKCQGLNNHNSNASKTWPRTWVWNDAATTTTTTTIRTVEIKWTSPVSQRRPRRDAPGN</sequence>
<name>A0A7S3DRV7_9STRA</name>
<accession>A0A7S3DRV7</accession>
<gene>
    <name evidence="2" type="ORF">APAL1065_LOCUS16363</name>
</gene>
<protein>
    <submittedName>
        <fullName evidence="2">Uncharacterized protein</fullName>
    </submittedName>
</protein>
<evidence type="ECO:0000313" key="2">
    <source>
        <dbReference type="EMBL" id="CAD9975650.1"/>
    </source>
</evidence>
<dbReference type="EMBL" id="HBHT01024378">
    <property type="protein sequence ID" value="CAD9975650.1"/>
    <property type="molecule type" value="Transcribed_RNA"/>
</dbReference>